<dbReference type="PANTHER" id="PTHR11113">
    <property type="entry name" value="N-ACETYLGLUCOSAMINE-6-PHOSPHATE DEACETYLASE"/>
    <property type="match status" value="1"/>
</dbReference>
<dbReference type="Proteomes" id="UP000286287">
    <property type="component" value="Unassembled WGS sequence"/>
</dbReference>
<dbReference type="SUPFAM" id="SSF51338">
    <property type="entry name" value="Composite domain of metallo-dependent hydrolases"/>
    <property type="match status" value="1"/>
</dbReference>
<sequence length="565" mass="60916">MLDLLIVNARIVDVTRSRTYLGWLGLRDGRFQYVEEDPSGQPDTRPGEVDLRARETLDLNGARLCPGLIDAHMHIESSLLTPARFAEAVLPHGTTTVMTDPHELANVLGTRGVTYTLQASEHLPLRVFVAIPSCVPATSAEFETALGHISVDDVRTLAREPRVLALGEVMDYQGLAAGITELPALITAAQQAGLLIEGHTPTLGGTVLSDYTAHGILSDHTLSTPAKLHEQLTKGYTVMLQEKSLSREVVQAVLDLPDRSRVLLVTDDVMPNRLQGGHLSRLVNLAVSFGWPLEDAVAAASLRPAAYLGLRHLGLLAPGRQADFCVLEEQGGFQVQATYVAGVKVAEAGRCLTSPVEIAAPSGGEITRALVTLPELTFDVPDGSHLTHVIHCNERNTFTELARETVEFRDGWPVDPALNVVTVFTRQGHSPPGRALLRGFKLRSGAFASSLAHDSHNLLGVGRDATDLMTALHTIQPQGGMAFAHGSEVIHLPLEVAGLVSARPLKEVAERFDAIETALRRYGVTHLNPVLFLTILPLTVSPSVKVSDRGLVDVERRALLPLFPA</sequence>
<dbReference type="SUPFAM" id="SSF51556">
    <property type="entry name" value="Metallo-dependent hydrolases"/>
    <property type="match status" value="1"/>
</dbReference>
<dbReference type="Pfam" id="PF01979">
    <property type="entry name" value="Amidohydro_1"/>
    <property type="match status" value="1"/>
</dbReference>
<dbReference type="InterPro" id="IPR006680">
    <property type="entry name" value="Amidohydro-rel"/>
</dbReference>
<dbReference type="InterPro" id="IPR026912">
    <property type="entry name" value="Adenine_deam_C"/>
</dbReference>
<keyword evidence="10" id="KW-1185">Reference proteome</keyword>
<proteinExistence type="inferred from homology"/>
<feature type="domain" description="Amidohydrolase-related" evidence="7">
    <location>
        <begin position="64"/>
        <end position="343"/>
    </location>
</feature>
<dbReference type="InterPro" id="IPR006679">
    <property type="entry name" value="Adenine_deam"/>
</dbReference>
<evidence type="ECO:0000313" key="9">
    <source>
        <dbReference type="EMBL" id="RJF76161.1"/>
    </source>
</evidence>
<dbReference type="InterPro" id="IPR032466">
    <property type="entry name" value="Metal_Hydrolase"/>
</dbReference>
<dbReference type="InterPro" id="IPR011059">
    <property type="entry name" value="Metal-dep_hydrolase_composite"/>
</dbReference>
<keyword evidence="4 6" id="KW-0464">Manganese</keyword>
<evidence type="ECO:0000256" key="2">
    <source>
        <dbReference type="ARBA" id="ARBA00012782"/>
    </source>
</evidence>
<dbReference type="GO" id="GO:0006146">
    <property type="term" value="P:adenine catabolic process"/>
    <property type="evidence" value="ECO:0007669"/>
    <property type="project" value="InterPro"/>
</dbReference>
<evidence type="ECO:0000256" key="1">
    <source>
        <dbReference type="ARBA" id="ARBA00006773"/>
    </source>
</evidence>
<dbReference type="Pfam" id="PF13382">
    <property type="entry name" value="Adenine_deam_C"/>
    <property type="match status" value="1"/>
</dbReference>
<evidence type="ECO:0000256" key="5">
    <source>
        <dbReference type="ARBA" id="ARBA00047720"/>
    </source>
</evidence>
<gene>
    <name evidence="6" type="primary">ade</name>
    <name evidence="9" type="ORF">D3875_00145</name>
</gene>
<comment type="cofactor">
    <cofactor evidence="6">
        <name>Mn(2+)</name>
        <dbReference type="ChEBI" id="CHEBI:29035"/>
    </cofactor>
</comment>
<feature type="domain" description="Adenine deaminase C-terminal" evidence="8">
    <location>
        <begin position="397"/>
        <end position="556"/>
    </location>
</feature>
<comment type="similarity">
    <text evidence="1 6">Belongs to the metallo-dependent hydrolases superfamily. Adenine deaminase family.</text>
</comment>
<dbReference type="Gene3D" id="3.20.20.140">
    <property type="entry name" value="Metal-dependent hydrolases"/>
    <property type="match status" value="1"/>
</dbReference>
<keyword evidence="3 6" id="KW-0378">Hydrolase</keyword>
<comment type="catalytic activity">
    <reaction evidence="5 6">
        <text>adenine + H2O + H(+) = hypoxanthine + NH4(+)</text>
        <dbReference type="Rhea" id="RHEA:23688"/>
        <dbReference type="ChEBI" id="CHEBI:15377"/>
        <dbReference type="ChEBI" id="CHEBI:15378"/>
        <dbReference type="ChEBI" id="CHEBI:16708"/>
        <dbReference type="ChEBI" id="CHEBI:17368"/>
        <dbReference type="ChEBI" id="CHEBI:28938"/>
        <dbReference type="EC" id="3.5.4.2"/>
    </reaction>
</comment>
<dbReference type="AlphaFoldDB" id="A0A418VJG0"/>
<comment type="caution">
    <text evidence="9">The sequence shown here is derived from an EMBL/GenBank/DDBJ whole genome shotgun (WGS) entry which is preliminary data.</text>
</comment>
<evidence type="ECO:0000256" key="6">
    <source>
        <dbReference type="HAMAP-Rule" id="MF_01518"/>
    </source>
</evidence>
<organism evidence="9 10">
    <name type="scientific">Deinococcus cavernae</name>
    <dbReference type="NCBI Taxonomy" id="2320857"/>
    <lineage>
        <taxon>Bacteria</taxon>
        <taxon>Thermotogati</taxon>
        <taxon>Deinococcota</taxon>
        <taxon>Deinococci</taxon>
        <taxon>Deinococcales</taxon>
        <taxon>Deinococcaceae</taxon>
        <taxon>Deinococcus</taxon>
    </lineage>
</organism>
<evidence type="ECO:0000256" key="3">
    <source>
        <dbReference type="ARBA" id="ARBA00022801"/>
    </source>
</evidence>
<dbReference type="EMBL" id="QYUJ01000001">
    <property type="protein sequence ID" value="RJF76161.1"/>
    <property type="molecule type" value="Genomic_DNA"/>
</dbReference>
<evidence type="ECO:0000256" key="4">
    <source>
        <dbReference type="ARBA" id="ARBA00023211"/>
    </source>
</evidence>
<evidence type="ECO:0000259" key="7">
    <source>
        <dbReference type="Pfam" id="PF01979"/>
    </source>
</evidence>
<name>A0A418VJG0_9DEIO</name>
<evidence type="ECO:0000313" key="10">
    <source>
        <dbReference type="Proteomes" id="UP000286287"/>
    </source>
</evidence>
<dbReference type="Gene3D" id="2.30.40.10">
    <property type="entry name" value="Urease, subunit C, domain 1"/>
    <property type="match status" value="1"/>
</dbReference>
<dbReference type="EC" id="3.5.4.2" evidence="2 6"/>
<reference evidence="9 10" key="1">
    <citation type="submission" date="2018-09" db="EMBL/GenBank/DDBJ databases">
        <authorList>
            <person name="Zhu H."/>
        </authorList>
    </citation>
    <scope>NUCLEOTIDE SEQUENCE [LARGE SCALE GENOMIC DNA]</scope>
    <source>
        <strain evidence="9 10">K2S05-167</strain>
    </source>
</reference>
<accession>A0A418VJG0</accession>
<dbReference type="RefSeq" id="WP_119759846.1">
    <property type="nucleotide sequence ID" value="NZ_QYUJ01000001.1"/>
</dbReference>
<dbReference type="HAMAP" id="MF_01518">
    <property type="entry name" value="Adenine_deamin"/>
    <property type="match status" value="1"/>
</dbReference>
<evidence type="ECO:0000259" key="8">
    <source>
        <dbReference type="Pfam" id="PF13382"/>
    </source>
</evidence>
<dbReference type="GO" id="GO:0000034">
    <property type="term" value="F:adenine deaminase activity"/>
    <property type="evidence" value="ECO:0007669"/>
    <property type="project" value="UniProtKB-UniRule"/>
</dbReference>
<dbReference type="PANTHER" id="PTHR11113:SF2">
    <property type="entry name" value="ADENINE DEAMINASE"/>
    <property type="match status" value="1"/>
</dbReference>
<protein>
    <recommendedName>
        <fullName evidence="2 6">Adenine deaminase</fullName>
        <shortName evidence="6">Adenase</shortName>
        <shortName evidence="6">Adenine aminase</shortName>
        <ecNumber evidence="2 6">3.5.4.2</ecNumber>
    </recommendedName>
</protein>
<dbReference type="OrthoDB" id="9775607at2"/>